<sequence length="130" mass="15029">MTLGQRLKICRENLGWNQQQAANKIGISKNTLSNYERDYRDPDTSTLKKISDVYNVTTDYLLGKEQVNQNKESNDNNLLNKTINEAIQELKDEDTLLFMNNGEFDEETALLIKKALKNGIKFIDELKKKE</sequence>
<evidence type="ECO:0000313" key="3">
    <source>
        <dbReference type="Proteomes" id="UP000587477"/>
    </source>
</evidence>
<dbReference type="GO" id="GO:0003677">
    <property type="term" value="F:DNA binding"/>
    <property type="evidence" value="ECO:0007669"/>
    <property type="project" value="UniProtKB-KW"/>
</dbReference>
<dbReference type="Gene3D" id="1.10.260.40">
    <property type="entry name" value="lambda repressor-like DNA-binding domains"/>
    <property type="match status" value="1"/>
</dbReference>
<evidence type="ECO:0000256" key="1">
    <source>
        <dbReference type="ARBA" id="ARBA00023125"/>
    </source>
</evidence>
<accession>A0A411A2R3</accession>
<keyword evidence="1" id="KW-0238">DNA-binding</keyword>
<proteinExistence type="predicted"/>
<reference evidence="3" key="1">
    <citation type="submission" date="2020-10" db="EMBL/GenBank/DDBJ databases">
        <title>Complete genome sequence of Bacillus velezensis NST6.</title>
        <authorList>
            <person name="Choi J."/>
        </authorList>
    </citation>
    <scope>NUCLEOTIDE SEQUENCE [LARGE SCALE GENOMIC DNA]</scope>
    <source>
        <strain evidence="3">NST6</strain>
    </source>
</reference>
<dbReference type="SUPFAM" id="SSF47413">
    <property type="entry name" value="lambda repressor-like DNA-binding domains"/>
    <property type="match status" value="1"/>
</dbReference>
<dbReference type="Pfam" id="PF01381">
    <property type="entry name" value="HTH_3"/>
    <property type="match status" value="1"/>
</dbReference>
<organism evidence="2 3">
    <name type="scientific">Bacillus velezensis</name>
    <dbReference type="NCBI Taxonomy" id="492670"/>
    <lineage>
        <taxon>Bacteria</taxon>
        <taxon>Bacillati</taxon>
        <taxon>Bacillota</taxon>
        <taxon>Bacilli</taxon>
        <taxon>Bacillales</taxon>
        <taxon>Bacillaceae</taxon>
        <taxon>Bacillus</taxon>
        <taxon>Bacillus amyloliquefaciens group</taxon>
    </lineage>
</organism>
<dbReference type="PANTHER" id="PTHR46558:SF13">
    <property type="entry name" value="HTH-TYPE TRANSCRIPTIONAL REGULATOR IMMR"/>
    <property type="match status" value="1"/>
</dbReference>
<protein>
    <submittedName>
        <fullName evidence="2">HTH-type transcriptional regulator ImmR</fullName>
    </submittedName>
</protein>
<dbReference type="AlphaFoldDB" id="A0A411A2R3"/>
<dbReference type="InterPro" id="IPR001387">
    <property type="entry name" value="Cro/C1-type_HTH"/>
</dbReference>
<gene>
    <name evidence="2" type="primary">immR</name>
    <name evidence="2" type="ORF">BACVE_001182</name>
</gene>
<dbReference type="RefSeq" id="WP_025649960.1">
    <property type="nucleotide sequence ID" value="NZ_BDDG01000011.1"/>
</dbReference>
<name>A0A411A2R3_BACVE</name>
<dbReference type="PANTHER" id="PTHR46558">
    <property type="entry name" value="TRACRIPTIONAL REGULATORY PROTEIN-RELATED-RELATED"/>
    <property type="match status" value="1"/>
</dbReference>
<dbReference type="EMBL" id="CP063687">
    <property type="protein sequence ID" value="QOY26226.1"/>
    <property type="molecule type" value="Genomic_DNA"/>
</dbReference>
<dbReference type="Proteomes" id="UP000587477">
    <property type="component" value="Chromosome"/>
</dbReference>
<dbReference type="PROSITE" id="PS50943">
    <property type="entry name" value="HTH_CROC1"/>
    <property type="match status" value="1"/>
</dbReference>
<dbReference type="CDD" id="cd00093">
    <property type="entry name" value="HTH_XRE"/>
    <property type="match status" value="1"/>
</dbReference>
<dbReference type="InterPro" id="IPR010982">
    <property type="entry name" value="Lambda_DNA-bd_dom_sf"/>
</dbReference>
<dbReference type="SMART" id="SM00530">
    <property type="entry name" value="HTH_XRE"/>
    <property type="match status" value="1"/>
</dbReference>
<evidence type="ECO:0000313" key="2">
    <source>
        <dbReference type="EMBL" id="QOY26226.1"/>
    </source>
</evidence>